<dbReference type="RefSeq" id="WP_377723861.1">
    <property type="nucleotide sequence ID" value="NZ_JBHSEW010000002.1"/>
</dbReference>
<evidence type="ECO:0000256" key="1">
    <source>
        <dbReference type="ARBA" id="ARBA00006040"/>
    </source>
</evidence>
<accession>A0ABV9GSJ8</accession>
<dbReference type="SUPFAM" id="SSF55486">
    <property type="entry name" value="Metalloproteases ('zincins'), catalytic domain"/>
    <property type="match status" value="1"/>
</dbReference>
<dbReference type="PANTHER" id="PTHR11804:SF84">
    <property type="entry name" value="SACCHAROLYSIN"/>
    <property type="match status" value="1"/>
</dbReference>
<sequence length="684" mass="76204">MTTNPLLDTSGLPLFDQIQATHVAPAIEQLVARADAALETVTAPDFPADWQAVAKTLDTATEALGRAWGAVSHLSSVADTPELRAAFNAALPVVTEFWTRLGADERLYAKYKAMDVNALNPAQRKAHANALRSFVLSGAELQGAAKERFAAIQERSAALAQKFSENTLDATDRWAYYASAEEMTGIPADVQQAARAAAQAEGKNGYKLTLKIPSYLPVMQFADSGALREKLYRAYVTRASDQAEGEGRQYDNRAVIEEILALRREEAQLLGYDNFGQVSLVPKMADTPEEVIAFLRDLAHRARPYAEQDVRDLRDFARQHLGLNDPQPWDWTYIAEKLKEQRYAFNEQEVKEYFTAPKVLAGLFKIIETLFDVAIVPDQAPVWHPAVQFYALQRGGKTIAQFYLDQPARTGKRGGAWMDDVRSRWQRPDNGQLQTPVAHMVCNFADGVDGQPALLTHDDVITLFHESGHALHHMLTQVAEKDVSGINGVEWDAVELPSQFMENFCWEWEVLRHMTAHVQTGEPLPRALFDKMVAAKNFQAGMQTLRQVEFALFDMLLHTRHDPAGDYLALLQQVRDEVAVLPTTPYNRSTNTFSHIFAGGYAAGYYSYKWAEVLSADAYAAFEETQNADGSHSRATGERYLHEILERGGSRSALENFTAFRGRAPQLDALLRHQGMAEPVTADA</sequence>
<reference evidence="13" key="1">
    <citation type="journal article" date="2019" name="Int. J. Syst. Evol. Microbiol.">
        <title>The Global Catalogue of Microorganisms (GCM) 10K type strain sequencing project: providing services to taxonomists for standard genome sequencing and annotation.</title>
        <authorList>
            <consortium name="The Broad Institute Genomics Platform"/>
            <consortium name="The Broad Institute Genome Sequencing Center for Infectious Disease"/>
            <person name="Wu L."/>
            <person name="Ma J."/>
        </authorList>
    </citation>
    <scope>NUCLEOTIDE SEQUENCE [LARGE SCALE GENOMIC DNA]</scope>
    <source>
        <strain evidence="13">JCM 11650</strain>
    </source>
</reference>
<evidence type="ECO:0000256" key="6">
    <source>
        <dbReference type="ARBA" id="ARBA00023049"/>
    </source>
</evidence>
<dbReference type="InterPro" id="IPR045666">
    <property type="entry name" value="OpdA_N"/>
</dbReference>
<evidence type="ECO:0000259" key="11">
    <source>
        <dbReference type="Pfam" id="PF19310"/>
    </source>
</evidence>
<dbReference type="InterPro" id="IPR001567">
    <property type="entry name" value="Pept_M3A_M3B_dom"/>
</dbReference>
<dbReference type="Pfam" id="PF01432">
    <property type="entry name" value="Peptidase_M3"/>
    <property type="match status" value="1"/>
</dbReference>
<dbReference type="CDD" id="cd06456">
    <property type="entry name" value="M3A_DCP"/>
    <property type="match status" value="1"/>
</dbReference>
<comment type="caution">
    <text evidence="12">The sequence shown here is derived from an EMBL/GenBank/DDBJ whole genome shotgun (WGS) entry which is preliminary data.</text>
</comment>
<keyword evidence="2 9" id="KW-0645">Protease</keyword>
<organism evidence="12 13">
    <name type="scientific">Comamonas nitrativorans</name>
    <dbReference type="NCBI Taxonomy" id="108437"/>
    <lineage>
        <taxon>Bacteria</taxon>
        <taxon>Pseudomonadati</taxon>
        <taxon>Pseudomonadota</taxon>
        <taxon>Betaproteobacteria</taxon>
        <taxon>Burkholderiales</taxon>
        <taxon>Comamonadaceae</taxon>
        <taxon>Comamonas</taxon>
    </lineage>
</organism>
<dbReference type="InterPro" id="IPR045090">
    <property type="entry name" value="Pept_M3A_M3B"/>
</dbReference>
<dbReference type="EC" id="3.4.24.70" evidence="8"/>
<dbReference type="PANTHER" id="PTHR11804">
    <property type="entry name" value="PROTEASE M3 THIMET OLIGOPEPTIDASE-RELATED"/>
    <property type="match status" value="1"/>
</dbReference>
<evidence type="ECO:0000256" key="4">
    <source>
        <dbReference type="ARBA" id="ARBA00022801"/>
    </source>
</evidence>
<evidence type="ECO:0000256" key="3">
    <source>
        <dbReference type="ARBA" id="ARBA00022723"/>
    </source>
</evidence>
<dbReference type="Proteomes" id="UP001595967">
    <property type="component" value="Unassembled WGS sequence"/>
</dbReference>
<comment type="cofactor">
    <cofactor evidence="9">
        <name>Zn(2+)</name>
        <dbReference type="ChEBI" id="CHEBI:29105"/>
    </cofactor>
    <text evidence="9">Binds 1 zinc ion.</text>
</comment>
<dbReference type="EMBL" id="JBHSEW010000002">
    <property type="protein sequence ID" value="MFC4621176.1"/>
    <property type="molecule type" value="Genomic_DNA"/>
</dbReference>
<dbReference type="Pfam" id="PF19310">
    <property type="entry name" value="TOP_N"/>
    <property type="match status" value="1"/>
</dbReference>
<evidence type="ECO:0000256" key="5">
    <source>
        <dbReference type="ARBA" id="ARBA00022833"/>
    </source>
</evidence>
<evidence type="ECO:0000313" key="13">
    <source>
        <dbReference type="Proteomes" id="UP001595967"/>
    </source>
</evidence>
<evidence type="ECO:0000256" key="9">
    <source>
        <dbReference type="RuleBase" id="RU003435"/>
    </source>
</evidence>
<feature type="domain" description="Peptidase M3A/M3B catalytic" evidence="10">
    <location>
        <begin position="221"/>
        <end position="675"/>
    </location>
</feature>
<protein>
    <recommendedName>
        <fullName evidence="8">oligopeptidase A</fullName>
        <ecNumber evidence="8">3.4.24.70</ecNumber>
    </recommendedName>
</protein>
<proteinExistence type="inferred from homology"/>
<comment type="similarity">
    <text evidence="1 9">Belongs to the peptidase M3 family.</text>
</comment>
<feature type="domain" description="Oligopeptidase A N-terminal" evidence="11">
    <location>
        <begin position="28"/>
        <end position="146"/>
    </location>
</feature>
<keyword evidence="3 9" id="KW-0479">Metal-binding</keyword>
<dbReference type="Gene3D" id="1.10.1370.40">
    <property type="match status" value="1"/>
</dbReference>
<dbReference type="Gene3D" id="1.10.1370.10">
    <property type="entry name" value="Neurolysin, domain 3"/>
    <property type="match status" value="1"/>
</dbReference>
<evidence type="ECO:0000256" key="7">
    <source>
        <dbReference type="ARBA" id="ARBA00024603"/>
    </source>
</evidence>
<evidence type="ECO:0000256" key="2">
    <source>
        <dbReference type="ARBA" id="ARBA00022670"/>
    </source>
</evidence>
<evidence type="ECO:0000313" key="12">
    <source>
        <dbReference type="EMBL" id="MFC4621176.1"/>
    </source>
</evidence>
<keyword evidence="6 9" id="KW-0482">Metalloprotease</keyword>
<name>A0ABV9GSJ8_9BURK</name>
<dbReference type="Gene3D" id="3.40.390.10">
    <property type="entry name" value="Collagenase (Catalytic Domain)"/>
    <property type="match status" value="1"/>
</dbReference>
<keyword evidence="4 9" id="KW-0378">Hydrolase</keyword>
<evidence type="ECO:0000259" key="10">
    <source>
        <dbReference type="Pfam" id="PF01432"/>
    </source>
</evidence>
<comment type="catalytic activity">
    <reaction evidence="7">
        <text>Hydrolysis of oligopeptides, with broad specificity. Gly or Ala commonly occur as P1 or P1' residues, but more distant residues are also important, as is shown by the fact that Z-Gly-Pro-Gly-|-Gly-Pro-Ala is cleaved, but not Z-(Gly)(5).</text>
        <dbReference type="EC" id="3.4.24.70"/>
    </reaction>
</comment>
<dbReference type="InterPro" id="IPR024079">
    <property type="entry name" value="MetalloPept_cat_dom_sf"/>
</dbReference>
<dbReference type="InterPro" id="IPR034005">
    <property type="entry name" value="M3A_DCP"/>
</dbReference>
<keyword evidence="13" id="KW-1185">Reference proteome</keyword>
<keyword evidence="5 9" id="KW-0862">Zinc</keyword>
<dbReference type="InterPro" id="IPR024077">
    <property type="entry name" value="Neurolysin/TOP_dom2"/>
</dbReference>
<gene>
    <name evidence="12" type="ORF">ACFO3A_02985</name>
</gene>
<evidence type="ECO:0000256" key="8">
    <source>
        <dbReference type="ARBA" id="ARBA00026100"/>
    </source>
</evidence>